<organism evidence="1 2">
    <name type="scientific">Poritiphilus flavus</name>
    <dbReference type="NCBI Taxonomy" id="2697053"/>
    <lineage>
        <taxon>Bacteria</taxon>
        <taxon>Pseudomonadati</taxon>
        <taxon>Bacteroidota</taxon>
        <taxon>Flavobacteriia</taxon>
        <taxon>Flavobacteriales</taxon>
        <taxon>Flavobacteriaceae</taxon>
        <taxon>Poritiphilus</taxon>
    </lineage>
</organism>
<name>A0A6L9E6W6_9FLAO</name>
<accession>A0A6L9E6W6</accession>
<sequence>MNKQKTDKRAKGYLKIDRTKEVFQIREISFNKKEIVLSVITPAVACLI</sequence>
<protein>
    <submittedName>
        <fullName evidence="1">Uncharacterized protein</fullName>
    </submittedName>
</protein>
<evidence type="ECO:0000313" key="2">
    <source>
        <dbReference type="Proteomes" id="UP000475249"/>
    </source>
</evidence>
<reference evidence="1 2" key="1">
    <citation type="submission" date="2020-01" db="EMBL/GenBank/DDBJ databases">
        <title>Bacteria diversity of Porities sp.</title>
        <authorList>
            <person name="Wang G."/>
        </authorList>
    </citation>
    <scope>NUCLEOTIDE SEQUENCE [LARGE SCALE GENOMIC DNA]</scope>
    <source>
        <strain evidence="1 2">R33</strain>
    </source>
</reference>
<dbReference type="RefSeq" id="WP_161433244.1">
    <property type="nucleotide sequence ID" value="NZ_WXYO01000001.1"/>
</dbReference>
<dbReference type="Proteomes" id="UP000475249">
    <property type="component" value="Unassembled WGS sequence"/>
</dbReference>
<keyword evidence="2" id="KW-1185">Reference proteome</keyword>
<gene>
    <name evidence="1" type="ORF">GTQ38_00350</name>
</gene>
<comment type="caution">
    <text evidence="1">The sequence shown here is derived from an EMBL/GenBank/DDBJ whole genome shotgun (WGS) entry which is preliminary data.</text>
</comment>
<evidence type="ECO:0000313" key="1">
    <source>
        <dbReference type="EMBL" id="NAS10430.1"/>
    </source>
</evidence>
<proteinExistence type="predicted"/>
<dbReference type="EMBL" id="WXYO01000001">
    <property type="protein sequence ID" value="NAS10430.1"/>
    <property type="molecule type" value="Genomic_DNA"/>
</dbReference>
<dbReference type="AlphaFoldDB" id="A0A6L9E6W6"/>